<dbReference type="OMA" id="GYAQEYL"/>
<dbReference type="GO" id="GO:0003684">
    <property type="term" value="F:damaged DNA binding"/>
    <property type="evidence" value="ECO:0007669"/>
    <property type="project" value="InterPro"/>
</dbReference>
<dbReference type="AlphaFoldDB" id="A0A0E9NDI8"/>
<evidence type="ECO:0000256" key="6">
    <source>
        <dbReference type="ARBA" id="ARBA00023204"/>
    </source>
</evidence>
<evidence type="ECO:0000256" key="5">
    <source>
        <dbReference type="ARBA" id="ARBA00022801"/>
    </source>
</evidence>
<evidence type="ECO:0000256" key="3">
    <source>
        <dbReference type="ARBA" id="ARBA00012720"/>
    </source>
</evidence>
<dbReference type="Gene3D" id="3.30.310.40">
    <property type="match status" value="1"/>
</dbReference>
<reference evidence="15 16" key="2">
    <citation type="journal article" date="2014" name="J. Gen. Appl. Microbiol.">
        <title>The early diverging ascomycetous budding yeast Saitoella complicata has three histone deacetylases belonging to the Clr6, Hos2, and Rpd3 lineages.</title>
        <authorList>
            <person name="Nishida H."/>
            <person name="Matsumoto T."/>
            <person name="Kondo S."/>
            <person name="Hamamoto M."/>
            <person name="Yoshikawa H."/>
        </authorList>
    </citation>
    <scope>NUCLEOTIDE SEQUENCE [LARGE SCALE GENOMIC DNA]</scope>
    <source>
        <strain evidence="15 16">NRRL Y-17804</strain>
    </source>
</reference>
<dbReference type="InterPro" id="IPR023170">
    <property type="entry name" value="HhH_base_excis_C"/>
</dbReference>
<dbReference type="GO" id="GO:0005634">
    <property type="term" value="C:nucleus"/>
    <property type="evidence" value="ECO:0007669"/>
    <property type="project" value="UniProtKB-SubCell"/>
</dbReference>
<dbReference type="SUPFAM" id="SSF48150">
    <property type="entry name" value="DNA-glycosylase"/>
    <property type="match status" value="1"/>
</dbReference>
<gene>
    <name evidence="15" type="ORF">G7K_2108-t1</name>
</gene>
<evidence type="ECO:0000256" key="11">
    <source>
        <dbReference type="ARBA" id="ARBA00025652"/>
    </source>
</evidence>
<dbReference type="GO" id="GO:0034039">
    <property type="term" value="F:8-oxo-7,8-dihydroguanine DNA N-glycosylase activity"/>
    <property type="evidence" value="ECO:0007669"/>
    <property type="project" value="TreeGrafter"/>
</dbReference>
<comment type="subcellular location">
    <subcellularLocation>
        <location evidence="1">Nucleus</location>
    </subcellularLocation>
</comment>
<comment type="caution">
    <text evidence="15">The sequence shown here is derived from an EMBL/GenBank/DDBJ whole genome shotgun (WGS) entry which is preliminary data.</text>
</comment>
<dbReference type="InterPro" id="IPR052054">
    <property type="entry name" value="Oxidative_DNA_repair_enzyme"/>
</dbReference>
<evidence type="ECO:0000313" key="15">
    <source>
        <dbReference type="EMBL" id="GAO47912.1"/>
    </source>
</evidence>
<feature type="domain" description="HhH-GPD" evidence="14">
    <location>
        <begin position="138"/>
        <end position="316"/>
    </location>
</feature>
<keyword evidence="8" id="KW-0539">Nucleus</keyword>
<comment type="similarity">
    <text evidence="2">Belongs to the type-1 OGG1 family.</text>
</comment>
<dbReference type="EMBL" id="BACD03000011">
    <property type="protein sequence ID" value="GAO47912.1"/>
    <property type="molecule type" value="Genomic_DNA"/>
</dbReference>
<dbReference type="GO" id="GO:0006285">
    <property type="term" value="P:base-excision repair, AP site formation"/>
    <property type="evidence" value="ECO:0007669"/>
    <property type="project" value="UniProtKB-ARBA"/>
</dbReference>
<evidence type="ECO:0000256" key="8">
    <source>
        <dbReference type="ARBA" id="ARBA00023242"/>
    </source>
</evidence>
<dbReference type="FunFam" id="1.10.1670.10:FF:000005">
    <property type="entry name" value="N-glycosylase/DNA lyase OGG1"/>
    <property type="match status" value="1"/>
</dbReference>
<keyword evidence="10" id="KW-0326">Glycosidase</keyword>
<comment type="function">
    <text evidence="11">DNA repair enzyme that incises DNA at 8-oxoG residues. Excises 7,8-dihydro-8-oxoguanine and 2,6-diamino-4-hydroxy-5-N-methylformamidopyrimidine (FAPY) from damaged DNA. Has a beta-lyase activity that nicks DNA 3' to the lesion.</text>
</comment>
<dbReference type="InterPro" id="IPR012904">
    <property type="entry name" value="OGG_N"/>
</dbReference>
<reference evidence="15 16" key="1">
    <citation type="journal article" date="2011" name="J. Gen. Appl. Microbiol.">
        <title>Draft genome sequencing of the enigmatic yeast Saitoella complicata.</title>
        <authorList>
            <person name="Nishida H."/>
            <person name="Hamamoto M."/>
            <person name="Sugiyama J."/>
        </authorList>
    </citation>
    <scope>NUCLEOTIDE SEQUENCE [LARGE SCALE GENOMIC DNA]</scope>
    <source>
        <strain evidence="15 16">NRRL Y-17804</strain>
    </source>
</reference>
<evidence type="ECO:0000256" key="7">
    <source>
        <dbReference type="ARBA" id="ARBA00023239"/>
    </source>
</evidence>
<dbReference type="Proteomes" id="UP000033140">
    <property type="component" value="Unassembled WGS sequence"/>
</dbReference>
<keyword evidence="5" id="KW-0378">Hydrolase</keyword>
<evidence type="ECO:0000256" key="9">
    <source>
        <dbReference type="ARBA" id="ARBA00023268"/>
    </source>
</evidence>
<evidence type="ECO:0000256" key="4">
    <source>
        <dbReference type="ARBA" id="ARBA00022763"/>
    </source>
</evidence>
<evidence type="ECO:0000313" key="16">
    <source>
        <dbReference type="Proteomes" id="UP000033140"/>
    </source>
</evidence>
<dbReference type="Gene3D" id="1.10.340.30">
    <property type="entry name" value="Hypothetical protein, domain 2"/>
    <property type="match status" value="1"/>
</dbReference>
<dbReference type="PANTHER" id="PTHR10242">
    <property type="entry name" value="8-OXOGUANINE DNA GLYCOSYLASE"/>
    <property type="match status" value="1"/>
</dbReference>
<evidence type="ECO:0000256" key="10">
    <source>
        <dbReference type="ARBA" id="ARBA00023295"/>
    </source>
</evidence>
<keyword evidence="4" id="KW-0227">DNA damage</keyword>
<evidence type="ECO:0000256" key="1">
    <source>
        <dbReference type="ARBA" id="ARBA00004123"/>
    </source>
</evidence>
<sequence length="421" mass="47575">MENENRTMNGWRLLQTAANELSLATTLKCGQSFRWKASGENEWSIALRNRIISLRQTAPAAPIHYRAIHPPSSSPPLVPPLDDTEELLHDYLALSVNLENLYAQWTRDDQVFAKLAPRFAGIRILRQPPLENLLSFICSTNNNIARITQMVDKLCVNYGTYIGDLDGVAYYDFPTLETFAEAAARTGEDDLETKLRGMGFGYRAKYIAKTALILAHDHPPNWLEDLRTKTYQEAHESLLTLSGVGPKVADCVCLMSLDQHSAVPVDTHVFQIAVRDYKFRSKGAGKGTGTMNKATCEAVGEFFRTLWGPYAGWAQSVVFTADLRAFADHGREESVTVKEEVVVTVKQEVIKREDNDERVMVEKDVNVKVKVEDVFREVKEEAVEGPVFVEGKRRSRRVIERVKVKRVKREDDDGSENRLEQ</sequence>
<keyword evidence="6" id="KW-0234">DNA repair</keyword>
<evidence type="ECO:0000259" key="14">
    <source>
        <dbReference type="SMART" id="SM00478"/>
    </source>
</evidence>
<keyword evidence="9" id="KW-0511">Multifunctional enzyme</keyword>
<dbReference type="SUPFAM" id="SSF55945">
    <property type="entry name" value="TATA-box binding protein-like"/>
    <property type="match status" value="1"/>
</dbReference>
<dbReference type="Gene3D" id="1.10.1670.10">
    <property type="entry name" value="Helix-hairpin-Helix base-excision DNA repair enzymes (C-terminal)"/>
    <property type="match status" value="1"/>
</dbReference>
<dbReference type="FunFam" id="1.10.340.30:FF:000006">
    <property type="entry name" value="N-glycosylase/DNA lyase isoform X2"/>
    <property type="match status" value="1"/>
</dbReference>
<dbReference type="GO" id="GO:0140078">
    <property type="term" value="F:class I DNA-(apurinic or apyrimidinic site) endonuclease activity"/>
    <property type="evidence" value="ECO:0007669"/>
    <property type="project" value="UniProtKB-EC"/>
</dbReference>
<dbReference type="SMART" id="SM00478">
    <property type="entry name" value="ENDO3c"/>
    <property type="match status" value="1"/>
</dbReference>
<dbReference type="InterPro" id="IPR011257">
    <property type="entry name" value="DNA_glycosylase"/>
</dbReference>
<comment type="catalytic activity">
    <reaction evidence="12">
        <text>2'-deoxyribonucleotide-(2'-deoxyribose 5'-phosphate)-2'-deoxyribonucleotide-DNA = a 3'-end 2'-deoxyribonucleotide-(2,3-dehydro-2,3-deoxyribose 5'-phosphate)-DNA + a 5'-end 5'-phospho-2'-deoxyribonucleoside-DNA + H(+)</text>
        <dbReference type="Rhea" id="RHEA:66592"/>
        <dbReference type="Rhea" id="RHEA-COMP:13180"/>
        <dbReference type="Rhea" id="RHEA-COMP:16897"/>
        <dbReference type="Rhea" id="RHEA-COMP:17067"/>
        <dbReference type="ChEBI" id="CHEBI:15378"/>
        <dbReference type="ChEBI" id="CHEBI:136412"/>
        <dbReference type="ChEBI" id="CHEBI:157695"/>
        <dbReference type="ChEBI" id="CHEBI:167181"/>
        <dbReference type="EC" id="4.2.99.18"/>
    </reaction>
</comment>
<dbReference type="EC" id="4.2.99.18" evidence="3"/>
<keyword evidence="7" id="KW-0456">Lyase</keyword>
<dbReference type="CDD" id="cd00056">
    <property type="entry name" value="ENDO3c"/>
    <property type="match status" value="1"/>
</dbReference>
<dbReference type="Pfam" id="PF07934">
    <property type="entry name" value="OGG_N"/>
    <property type="match status" value="1"/>
</dbReference>
<keyword evidence="16" id="KW-1185">Reference proteome</keyword>
<organism evidence="15 16">
    <name type="scientific">Saitoella complicata (strain BCRC 22490 / CBS 7301 / JCM 7358 / NBRC 10748 / NRRL Y-17804)</name>
    <dbReference type="NCBI Taxonomy" id="698492"/>
    <lineage>
        <taxon>Eukaryota</taxon>
        <taxon>Fungi</taxon>
        <taxon>Dikarya</taxon>
        <taxon>Ascomycota</taxon>
        <taxon>Taphrinomycotina</taxon>
        <taxon>Taphrinomycotina incertae sedis</taxon>
        <taxon>Saitoella</taxon>
    </lineage>
</organism>
<evidence type="ECO:0000256" key="13">
    <source>
        <dbReference type="ARBA" id="ARBA00073127"/>
    </source>
</evidence>
<name>A0A0E9NDI8_SAICN</name>
<protein>
    <recommendedName>
        <fullName evidence="13">N-glycosylase/DNA lyase</fullName>
        <ecNumber evidence="3">4.2.99.18</ecNumber>
    </recommendedName>
</protein>
<evidence type="ECO:0000256" key="12">
    <source>
        <dbReference type="ARBA" id="ARBA00044632"/>
    </source>
</evidence>
<reference evidence="15 16" key="3">
    <citation type="journal article" date="2015" name="Genome Announc.">
        <title>Draft Genome Sequence of the Archiascomycetous Yeast Saitoella complicata.</title>
        <authorList>
            <person name="Yamauchi K."/>
            <person name="Kondo S."/>
            <person name="Hamamoto M."/>
            <person name="Takahashi Y."/>
            <person name="Ogura Y."/>
            <person name="Hayashi T."/>
            <person name="Nishida H."/>
        </authorList>
    </citation>
    <scope>NUCLEOTIDE SEQUENCE [LARGE SCALE GENOMIC DNA]</scope>
    <source>
        <strain evidence="15 16">NRRL Y-17804</strain>
    </source>
</reference>
<accession>A0A0E9NDI8</accession>
<proteinExistence type="inferred from homology"/>
<dbReference type="STRING" id="698492.A0A0E9NDI8"/>
<dbReference type="GO" id="GO:0006289">
    <property type="term" value="P:nucleotide-excision repair"/>
    <property type="evidence" value="ECO:0007669"/>
    <property type="project" value="InterPro"/>
</dbReference>
<evidence type="ECO:0000256" key="2">
    <source>
        <dbReference type="ARBA" id="ARBA00010679"/>
    </source>
</evidence>
<dbReference type="Pfam" id="PF00730">
    <property type="entry name" value="HhH-GPD"/>
    <property type="match status" value="1"/>
</dbReference>
<dbReference type="InterPro" id="IPR003265">
    <property type="entry name" value="HhH-GPD_domain"/>
</dbReference>
<dbReference type="PANTHER" id="PTHR10242:SF2">
    <property type="entry name" value="N-GLYCOSYLASE_DNA LYASE"/>
    <property type="match status" value="1"/>
</dbReference>